<dbReference type="EMBL" id="AOIU01000033">
    <property type="protein sequence ID" value="ELZ23704.1"/>
    <property type="molecule type" value="Genomic_DNA"/>
</dbReference>
<evidence type="ECO:0000313" key="4">
    <source>
        <dbReference type="Proteomes" id="UP000011626"/>
    </source>
</evidence>
<sequence>MCRASWLYRWLTAEPDPEVVVIDLRETRIVGPIIAVLDIVLGLLADGWRQARSGRLFVRATAALRARPIQIASGVALVAAVANLCIAVALTTATTSAIGGTLIVAALALAGTRVTVSWETLADSRSAAVVIALLEPPEPPEAPRDTADRNAGIEAERREE</sequence>
<evidence type="ECO:0000256" key="2">
    <source>
        <dbReference type="SAM" id="Phobius"/>
    </source>
</evidence>
<protein>
    <submittedName>
        <fullName evidence="3">Uncharacterized protein</fullName>
    </submittedName>
</protein>
<evidence type="ECO:0000256" key="1">
    <source>
        <dbReference type="SAM" id="MobiDB-lite"/>
    </source>
</evidence>
<comment type="caution">
    <text evidence="3">The sequence shown here is derived from an EMBL/GenBank/DDBJ whole genome shotgun (WGS) entry which is preliminary data.</text>
</comment>
<feature type="transmembrane region" description="Helical" evidence="2">
    <location>
        <begin position="96"/>
        <end position="116"/>
    </location>
</feature>
<dbReference type="eggNOG" id="arCOG08161">
    <property type="taxonomic scope" value="Archaea"/>
</dbReference>
<feature type="transmembrane region" description="Helical" evidence="2">
    <location>
        <begin position="69"/>
        <end position="90"/>
    </location>
</feature>
<evidence type="ECO:0000313" key="3">
    <source>
        <dbReference type="EMBL" id="ELZ23704.1"/>
    </source>
</evidence>
<keyword evidence="2" id="KW-0472">Membrane</keyword>
<accession>M0CPA0</accession>
<organism evidence="3 4">
    <name type="scientific">Halosimplex carlsbadense 2-9-1</name>
    <dbReference type="NCBI Taxonomy" id="797114"/>
    <lineage>
        <taxon>Archaea</taxon>
        <taxon>Methanobacteriati</taxon>
        <taxon>Methanobacteriota</taxon>
        <taxon>Stenosarchaea group</taxon>
        <taxon>Halobacteria</taxon>
        <taxon>Halobacteriales</taxon>
        <taxon>Haloarculaceae</taxon>
        <taxon>Halosimplex</taxon>
    </lineage>
</organism>
<dbReference type="Proteomes" id="UP000011626">
    <property type="component" value="Unassembled WGS sequence"/>
</dbReference>
<name>M0CPA0_9EURY</name>
<proteinExistence type="predicted"/>
<gene>
    <name evidence="3" type="ORF">C475_15573</name>
</gene>
<keyword evidence="2" id="KW-1133">Transmembrane helix</keyword>
<feature type="region of interest" description="Disordered" evidence="1">
    <location>
        <begin position="136"/>
        <end position="160"/>
    </location>
</feature>
<dbReference type="AlphaFoldDB" id="M0CPA0"/>
<reference evidence="3 4" key="1">
    <citation type="journal article" date="2014" name="PLoS Genet.">
        <title>Phylogenetically driven sequencing of extremely halophilic archaea reveals strategies for static and dynamic osmo-response.</title>
        <authorList>
            <person name="Becker E.A."/>
            <person name="Seitzer P.M."/>
            <person name="Tritt A."/>
            <person name="Larsen D."/>
            <person name="Krusor M."/>
            <person name="Yao A.I."/>
            <person name="Wu D."/>
            <person name="Madern D."/>
            <person name="Eisen J.A."/>
            <person name="Darling A.E."/>
            <person name="Facciotti M.T."/>
        </authorList>
    </citation>
    <scope>NUCLEOTIDE SEQUENCE [LARGE SCALE GENOMIC DNA]</scope>
    <source>
        <strain evidence="3 4">2-9-1</strain>
    </source>
</reference>
<keyword evidence="2" id="KW-0812">Transmembrane</keyword>
<keyword evidence="4" id="KW-1185">Reference proteome</keyword>